<dbReference type="InterPro" id="IPR050090">
    <property type="entry name" value="Tyrosine_recombinase_XerCD"/>
</dbReference>
<dbReference type="InterPro" id="IPR011010">
    <property type="entry name" value="DNA_brk_join_enz"/>
</dbReference>
<dbReference type="Pfam" id="PF00589">
    <property type="entry name" value="Phage_integrase"/>
    <property type="match status" value="1"/>
</dbReference>
<evidence type="ECO:0000259" key="9">
    <source>
        <dbReference type="PROSITE" id="PS51900"/>
    </source>
</evidence>
<dbReference type="Pfam" id="PF02899">
    <property type="entry name" value="Phage_int_SAM_1"/>
    <property type="match status" value="1"/>
</dbReference>
<dbReference type="Proteomes" id="UP000366051">
    <property type="component" value="Chromosome"/>
</dbReference>
<keyword evidence="3" id="KW-0229">DNA integration</keyword>
<proteinExistence type="inferred from homology"/>
<reference evidence="11" key="1">
    <citation type="submission" date="2019-11" db="EMBL/GenBank/DDBJ databases">
        <title>Genome sequence of Heliorestis convoluta strain HH, an alkaliphilic and minimalistic phototrophic bacterium from a soda lake in Egypt.</title>
        <authorList>
            <person name="Dewey E.D."/>
            <person name="Stokes L.M."/>
            <person name="Burchell B.M."/>
            <person name="Shaffer K.N."/>
            <person name="Huntington A.M."/>
            <person name="Baker J.M."/>
            <person name="Nadendla S."/>
            <person name="Giglio M.G."/>
            <person name="Touchman J.W."/>
            <person name="Blankenship R.E."/>
            <person name="Madigan M.T."/>
            <person name="Sattley W.M."/>
        </authorList>
    </citation>
    <scope>NUCLEOTIDE SEQUENCE [LARGE SCALE GENOMIC DNA]</scope>
    <source>
        <strain evidence="11">HH</strain>
    </source>
</reference>
<feature type="compositionally biased region" description="Basic and acidic residues" evidence="7">
    <location>
        <begin position="296"/>
        <end position="316"/>
    </location>
</feature>
<organism evidence="10 11">
    <name type="scientific">Heliorestis convoluta</name>
    <dbReference type="NCBI Taxonomy" id="356322"/>
    <lineage>
        <taxon>Bacteria</taxon>
        <taxon>Bacillati</taxon>
        <taxon>Bacillota</taxon>
        <taxon>Clostridia</taxon>
        <taxon>Eubacteriales</taxon>
        <taxon>Heliobacteriaceae</taxon>
        <taxon>Heliorestis</taxon>
    </lineage>
</organism>
<dbReference type="AlphaFoldDB" id="A0A5Q2N3I3"/>
<dbReference type="InterPro" id="IPR004107">
    <property type="entry name" value="Integrase_SAM-like_N"/>
</dbReference>
<evidence type="ECO:0000256" key="2">
    <source>
        <dbReference type="ARBA" id="ARBA00008857"/>
    </source>
</evidence>
<evidence type="ECO:0000256" key="1">
    <source>
        <dbReference type="ARBA" id="ARBA00003283"/>
    </source>
</evidence>
<dbReference type="GO" id="GO:0015074">
    <property type="term" value="P:DNA integration"/>
    <property type="evidence" value="ECO:0007669"/>
    <property type="project" value="UniProtKB-KW"/>
</dbReference>
<keyword evidence="11" id="KW-1185">Reference proteome</keyword>
<evidence type="ECO:0000259" key="8">
    <source>
        <dbReference type="PROSITE" id="PS51898"/>
    </source>
</evidence>
<dbReference type="InterPro" id="IPR013762">
    <property type="entry name" value="Integrase-like_cat_sf"/>
</dbReference>
<keyword evidence="4 6" id="KW-0238">DNA-binding</keyword>
<dbReference type="Gene3D" id="1.10.150.130">
    <property type="match status" value="1"/>
</dbReference>
<protein>
    <submittedName>
        <fullName evidence="10">Integrase family protein</fullName>
    </submittedName>
</protein>
<name>A0A5Q2N3I3_9FIRM</name>
<feature type="compositionally biased region" description="Polar residues" evidence="7">
    <location>
        <begin position="320"/>
        <end position="329"/>
    </location>
</feature>
<dbReference type="Gene3D" id="1.10.443.10">
    <property type="entry name" value="Intergrase catalytic core"/>
    <property type="match status" value="1"/>
</dbReference>
<dbReference type="PROSITE" id="PS51900">
    <property type="entry name" value="CB"/>
    <property type="match status" value="1"/>
</dbReference>
<feature type="region of interest" description="Disordered" evidence="7">
    <location>
        <begin position="296"/>
        <end position="329"/>
    </location>
</feature>
<dbReference type="EMBL" id="CP045875">
    <property type="protein sequence ID" value="QGG48871.1"/>
    <property type="molecule type" value="Genomic_DNA"/>
</dbReference>
<comment type="similarity">
    <text evidence="2">Belongs to the 'phage' integrase family.</text>
</comment>
<evidence type="ECO:0000256" key="3">
    <source>
        <dbReference type="ARBA" id="ARBA00022908"/>
    </source>
</evidence>
<feature type="domain" description="Tyr recombinase" evidence="8">
    <location>
        <begin position="132"/>
        <end position="329"/>
    </location>
</feature>
<dbReference type="SUPFAM" id="SSF56349">
    <property type="entry name" value="DNA breaking-rejoining enzymes"/>
    <property type="match status" value="1"/>
</dbReference>
<dbReference type="InterPro" id="IPR010998">
    <property type="entry name" value="Integrase_recombinase_N"/>
</dbReference>
<accession>A0A5Q2N3I3</accession>
<dbReference type="InterPro" id="IPR044068">
    <property type="entry name" value="CB"/>
</dbReference>
<gene>
    <name evidence="10" type="ORF">FTV88_2782</name>
</gene>
<evidence type="ECO:0000313" key="11">
    <source>
        <dbReference type="Proteomes" id="UP000366051"/>
    </source>
</evidence>
<evidence type="ECO:0000256" key="4">
    <source>
        <dbReference type="ARBA" id="ARBA00023125"/>
    </source>
</evidence>
<dbReference type="RefSeq" id="WP_153725955.1">
    <property type="nucleotide sequence ID" value="NZ_CP045875.1"/>
</dbReference>
<evidence type="ECO:0000256" key="5">
    <source>
        <dbReference type="ARBA" id="ARBA00023172"/>
    </source>
</evidence>
<dbReference type="OrthoDB" id="107900at2"/>
<evidence type="ECO:0000256" key="6">
    <source>
        <dbReference type="PROSITE-ProRule" id="PRU01248"/>
    </source>
</evidence>
<dbReference type="GO" id="GO:0003677">
    <property type="term" value="F:DNA binding"/>
    <property type="evidence" value="ECO:0007669"/>
    <property type="project" value="UniProtKB-UniRule"/>
</dbReference>
<dbReference type="PANTHER" id="PTHR30349:SF41">
    <property type="entry name" value="INTEGRASE_RECOMBINASE PROTEIN MJ0367-RELATED"/>
    <property type="match status" value="1"/>
</dbReference>
<evidence type="ECO:0000313" key="10">
    <source>
        <dbReference type="EMBL" id="QGG48871.1"/>
    </source>
</evidence>
<dbReference type="PANTHER" id="PTHR30349">
    <property type="entry name" value="PHAGE INTEGRASE-RELATED"/>
    <property type="match status" value="1"/>
</dbReference>
<dbReference type="InterPro" id="IPR002104">
    <property type="entry name" value="Integrase_catalytic"/>
</dbReference>
<dbReference type="KEGG" id="hcv:FTV88_2782"/>
<comment type="function">
    <text evidence="1">Site-specific tyrosine recombinase, which acts by catalyzing the cutting and rejoining of the recombining DNA molecules.</text>
</comment>
<dbReference type="GO" id="GO:0006310">
    <property type="term" value="P:DNA recombination"/>
    <property type="evidence" value="ECO:0007669"/>
    <property type="project" value="UniProtKB-KW"/>
</dbReference>
<sequence length="329" mass="37503">MRHYIWTPQLGEKQAVTDLGRQFQRLVRQVNANGIESKRRYIQSMQLFLRWAATARGLQKIGNISNKHLRSFVEHRKAEGISDGTIINDLSAIRFYHGFIPAKERRYELVRNPLDSARLNREFGLLARKDGRSDRAWEIDEIQSMQEKAVQLGQKEIAMAIEAGWTMGLRINEMASLTCYQAQEALTSGNLMIRGKGGKHRALELRDVPLSTNARQCLQEALERTKPGKKYLFSPDGKGQVEKFKKKIKNFIANHRSSIQLADRAKSGHNLSEGEKGALTYHGLRHTFARMQIHHQERQGLHHKDARGKTSRDLGHGRISVTSIYTAGE</sequence>
<evidence type="ECO:0000256" key="7">
    <source>
        <dbReference type="SAM" id="MobiDB-lite"/>
    </source>
</evidence>
<feature type="domain" description="Core-binding (CB)" evidence="9">
    <location>
        <begin position="14"/>
        <end position="101"/>
    </location>
</feature>
<keyword evidence="5" id="KW-0233">DNA recombination</keyword>
<dbReference type="PROSITE" id="PS51898">
    <property type="entry name" value="TYR_RECOMBINASE"/>
    <property type="match status" value="1"/>
</dbReference>